<proteinExistence type="predicted"/>
<accession>A0AAD5F4N0</accession>
<comment type="caution">
    <text evidence="1">The sequence shown here is derived from an EMBL/GenBank/DDBJ whole genome shotgun (WGS) entry which is preliminary data.</text>
</comment>
<dbReference type="Proteomes" id="UP001054821">
    <property type="component" value="Chromosome 1"/>
</dbReference>
<dbReference type="EMBL" id="JAJFAZ020000001">
    <property type="protein sequence ID" value="KAI5353000.1"/>
    <property type="molecule type" value="Genomic_DNA"/>
</dbReference>
<organism evidence="1 2">
    <name type="scientific">Prunus dulcis</name>
    <name type="common">Almond</name>
    <name type="synonym">Amygdalus dulcis</name>
    <dbReference type="NCBI Taxonomy" id="3755"/>
    <lineage>
        <taxon>Eukaryota</taxon>
        <taxon>Viridiplantae</taxon>
        <taxon>Streptophyta</taxon>
        <taxon>Embryophyta</taxon>
        <taxon>Tracheophyta</taxon>
        <taxon>Spermatophyta</taxon>
        <taxon>Magnoliopsida</taxon>
        <taxon>eudicotyledons</taxon>
        <taxon>Gunneridae</taxon>
        <taxon>Pentapetalae</taxon>
        <taxon>rosids</taxon>
        <taxon>fabids</taxon>
        <taxon>Rosales</taxon>
        <taxon>Rosaceae</taxon>
        <taxon>Amygdaloideae</taxon>
        <taxon>Amygdaleae</taxon>
        <taxon>Prunus</taxon>
    </lineage>
</organism>
<sequence length="141" mass="15427">MLLSFPSTKPTQNLIPEKRVKFSGGAPFWAYGLAFSSDSDGQIHQVSRFSPTSGTTCAGSLLPLAIPECRRCLSMEALTTGNQLHYKNLQKALHFSTLQLVDDDGSGGRGGEVCSARRLTIKVLFSSIIHEEALKTKYDYN</sequence>
<keyword evidence="2" id="KW-1185">Reference proteome</keyword>
<reference evidence="1 2" key="1">
    <citation type="journal article" date="2022" name="G3 (Bethesda)">
        <title>Whole-genome sequence and methylome profiling of the almond [Prunus dulcis (Mill.) D.A. Webb] cultivar 'Nonpareil'.</title>
        <authorList>
            <person name="D'Amico-Willman K.M."/>
            <person name="Ouma W.Z."/>
            <person name="Meulia T."/>
            <person name="Sideli G.M."/>
            <person name="Gradziel T.M."/>
            <person name="Fresnedo-Ramirez J."/>
        </authorList>
    </citation>
    <scope>NUCLEOTIDE SEQUENCE [LARGE SCALE GENOMIC DNA]</scope>
    <source>
        <strain evidence="1">Clone GOH B32 T37-40</strain>
    </source>
</reference>
<evidence type="ECO:0000313" key="2">
    <source>
        <dbReference type="Proteomes" id="UP001054821"/>
    </source>
</evidence>
<evidence type="ECO:0000313" key="1">
    <source>
        <dbReference type="EMBL" id="KAI5353000.1"/>
    </source>
</evidence>
<protein>
    <submittedName>
        <fullName evidence="1">Uncharacterized protein</fullName>
    </submittedName>
</protein>
<name>A0AAD5F4N0_PRUDU</name>
<gene>
    <name evidence="1" type="ORF">L3X38_005892</name>
</gene>
<dbReference type="AlphaFoldDB" id="A0AAD5F4N0"/>